<comment type="caution">
    <text evidence="3">The sequence shown here is derived from an EMBL/GenBank/DDBJ whole genome shotgun (WGS) entry which is preliminary data.</text>
</comment>
<feature type="domain" description="DUF4136" evidence="2">
    <location>
        <begin position="41"/>
        <end position="155"/>
    </location>
</feature>
<dbReference type="EMBL" id="SHKP01000004">
    <property type="protein sequence ID" value="RZU02062.1"/>
    <property type="molecule type" value="Genomic_DNA"/>
</dbReference>
<keyword evidence="4" id="KW-1185">Reference proteome</keyword>
<dbReference type="Proteomes" id="UP000293671">
    <property type="component" value="Unassembled WGS sequence"/>
</dbReference>
<dbReference type="AlphaFoldDB" id="A0A4Q7VZ06"/>
<feature type="signal peptide" evidence="1">
    <location>
        <begin position="1"/>
        <end position="25"/>
    </location>
</feature>
<keyword evidence="1" id="KW-0732">Signal</keyword>
<dbReference type="OrthoDB" id="8687009at2"/>
<dbReference type="PROSITE" id="PS51257">
    <property type="entry name" value="PROKAR_LIPOPROTEIN"/>
    <property type="match status" value="1"/>
</dbReference>
<name>A0A4Q7VZ06_9BURK</name>
<evidence type="ECO:0000259" key="2">
    <source>
        <dbReference type="Pfam" id="PF13590"/>
    </source>
</evidence>
<evidence type="ECO:0000256" key="1">
    <source>
        <dbReference type="SAM" id="SignalP"/>
    </source>
</evidence>
<feature type="chain" id="PRO_5020622569" description="DUF4136 domain-containing protein" evidence="1">
    <location>
        <begin position="26"/>
        <end position="213"/>
    </location>
</feature>
<reference evidence="3 4" key="1">
    <citation type="submission" date="2019-02" db="EMBL/GenBank/DDBJ databases">
        <title>Genomic Encyclopedia of Type Strains, Phase IV (KMG-IV): sequencing the most valuable type-strain genomes for metagenomic binning, comparative biology and taxonomic classification.</title>
        <authorList>
            <person name="Goeker M."/>
        </authorList>
    </citation>
    <scope>NUCLEOTIDE SEQUENCE [LARGE SCALE GENOMIC DNA]</scope>
    <source>
        <strain evidence="3 4">DSM 19570</strain>
    </source>
</reference>
<sequence>MNRRWMLITCAAAAAVLAGCSSVSSLDVMVSSQGQWPAERKPATYAFERLPSQQADLSTQELAEAAARPAIERLGFRPAPAAEADVLVQVGTRIVQAWRSNPNWGASAAWYGGGWRGGPYWGPGWGPMWGPAWGVGWAGGPNDWPDYIIETGVLIREPKGMVPIYESRGRLTSRSGNSSFFAPMFDASLRDFPGPALSPRTVTVMLAPGAPTP</sequence>
<evidence type="ECO:0000313" key="4">
    <source>
        <dbReference type="Proteomes" id="UP000293671"/>
    </source>
</evidence>
<proteinExistence type="predicted"/>
<accession>A0A4Q7VZ06</accession>
<evidence type="ECO:0000313" key="3">
    <source>
        <dbReference type="EMBL" id="RZU02062.1"/>
    </source>
</evidence>
<organism evidence="3 4">
    <name type="scientific">Rivibacter subsaxonicus</name>
    <dbReference type="NCBI Taxonomy" id="457575"/>
    <lineage>
        <taxon>Bacteria</taxon>
        <taxon>Pseudomonadati</taxon>
        <taxon>Pseudomonadota</taxon>
        <taxon>Betaproteobacteria</taxon>
        <taxon>Burkholderiales</taxon>
        <taxon>Rivibacter</taxon>
    </lineage>
</organism>
<dbReference type="InterPro" id="IPR025411">
    <property type="entry name" value="DUF4136"/>
</dbReference>
<gene>
    <name evidence="3" type="ORF">EV670_0080</name>
</gene>
<protein>
    <recommendedName>
        <fullName evidence="2">DUF4136 domain-containing protein</fullName>
    </recommendedName>
</protein>
<dbReference type="RefSeq" id="WP_130429852.1">
    <property type="nucleotide sequence ID" value="NZ_SHKP01000004.1"/>
</dbReference>
<dbReference type="Pfam" id="PF13590">
    <property type="entry name" value="DUF4136"/>
    <property type="match status" value="1"/>
</dbReference>